<dbReference type="WBParaSite" id="Hba_08051">
    <property type="protein sequence ID" value="Hba_08051"/>
    <property type="gene ID" value="Hba_08051"/>
</dbReference>
<name>A0A1I7WSC0_HETBA</name>
<reference evidence="2" key="1">
    <citation type="submission" date="2016-11" db="UniProtKB">
        <authorList>
            <consortium name="WormBaseParasite"/>
        </authorList>
    </citation>
    <scope>IDENTIFICATION</scope>
</reference>
<evidence type="ECO:0000313" key="1">
    <source>
        <dbReference type="Proteomes" id="UP000095283"/>
    </source>
</evidence>
<accession>A0A1I7WSC0</accession>
<dbReference type="AlphaFoldDB" id="A0A1I7WSC0"/>
<organism evidence="1 2">
    <name type="scientific">Heterorhabditis bacteriophora</name>
    <name type="common">Entomopathogenic nematode worm</name>
    <dbReference type="NCBI Taxonomy" id="37862"/>
    <lineage>
        <taxon>Eukaryota</taxon>
        <taxon>Metazoa</taxon>
        <taxon>Ecdysozoa</taxon>
        <taxon>Nematoda</taxon>
        <taxon>Chromadorea</taxon>
        <taxon>Rhabditida</taxon>
        <taxon>Rhabditina</taxon>
        <taxon>Rhabditomorpha</taxon>
        <taxon>Strongyloidea</taxon>
        <taxon>Heterorhabditidae</taxon>
        <taxon>Heterorhabditis</taxon>
    </lineage>
</organism>
<evidence type="ECO:0000313" key="2">
    <source>
        <dbReference type="WBParaSite" id="Hba_08051"/>
    </source>
</evidence>
<dbReference type="Proteomes" id="UP000095283">
    <property type="component" value="Unplaced"/>
</dbReference>
<proteinExistence type="predicted"/>
<protein>
    <submittedName>
        <fullName evidence="2">Uncharacterized protein</fullName>
    </submittedName>
</protein>
<keyword evidence="1" id="KW-1185">Reference proteome</keyword>
<sequence length="87" mass="9885">MFQSTWTVSLEDSEEVVYWAFLSRGFALVLSRAGALPLCSQERGLCLIFQTYRPSALKHTTGSVVSAFRANSRNPHFNLFRTSPWLE</sequence>